<evidence type="ECO:0000256" key="9">
    <source>
        <dbReference type="RuleBase" id="RU003656"/>
    </source>
</evidence>
<keyword evidence="3 8" id="KW-0813">Transport</keyword>
<keyword evidence="8" id="KW-1003">Cell membrane</keyword>
<dbReference type="PANTHER" id="PTHR13822:SF10">
    <property type="entry name" value="ATP SYNTHASE EPSILON CHAIN, CHLOROPLASTIC"/>
    <property type="match status" value="1"/>
</dbReference>
<keyword evidence="4 8" id="KW-0406">Ion transport</keyword>
<reference evidence="13 14" key="1">
    <citation type="submission" date="2015-07" db="EMBL/GenBank/DDBJ databases">
        <title>Draft genome of Bellilinea caldifistulae DSM 17877.</title>
        <authorList>
            <person name="Hemp J."/>
            <person name="Ward L.M."/>
            <person name="Pace L.A."/>
            <person name="Fischer W.W."/>
        </authorList>
    </citation>
    <scope>NUCLEOTIDE SEQUENCE [LARGE SCALE GENOMIC DNA]</scope>
    <source>
        <strain evidence="13 14">GOMI-1</strain>
    </source>
</reference>
<dbReference type="GO" id="GO:0005886">
    <property type="term" value="C:plasma membrane"/>
    <property type="evidence" value="ECO:0007669"/>
    <property type="project" value="UniProtKB-SubCell"/>
</dbReference>
<evidence type="ECO:0000256" key="8">
    <source>
        <dbReference type="HAMAP-Rule" id="MF_00530"/>
    </source>
</evidence>
<dbReference type="HAMAP" id="MF_00530">
    <property type="entry name" value="ATP_synth_epsil_bac"/>
    <property type="match status" value="1"/>
</dbReference>
<keyword evidence="10" id="KW-0175">Coiled coil</keyword>
<evidence type="ECO:0000256" key="10">
    <source>
        <dbReference type="SAM" id="Coils"/>
    </source>
</evidence>
<evidence type="ECO:0000256" key="1">
    <source>
        <dbReference type="ARBA" id="ARBA00004202"/>
    </source>
</evidence>
<dbReference type="InterPro" id="IPR020546">
    <property type="entry name" value="ATP_synth_F1_dsu/esu_N"/>
</dbReference>
<evidence type="ECO:0000256" key="4">
    <source>
        <dbReference type="ARBA" id="ARBA00023065"/>
    </source>
</evidence>
<evidence type="ECO:0000256" key="5">
    <source>
        <dbReference type="ARBA" id="ARBA00023136"/>
    </source>
</evidence>
<comment type="similarity">
    <text evidence="2 8 9">Belongs to the ATPase epsilon chain family.</text>
</comment>
<keyword evidence="5 8" id="KW-0472">Membrane</keyword>
<comment type="subcellular location">
    <subcellularLocation>
        <location evidence="1 8">Cell membrane</location>
        <topology evidence="1 8">Peripheral membrane protein</topology>
    </subcellularLocation>
</comment>
<feature type="domain" description="ATP synthase F1 complex delta/epsilon subunit N-terminal" evidence="12">
    <location>
        <begin position="3"/>
        <end position="81"/>
    </location>
</feature>
<dbReference type="AlphaFoldDB" id="A0A0P6XHN2"/>
<dbReference type="PANTHER" id="PTHR13822">
    <property type="entry name" value="ATP SYNTHASE DELTA/EPSILON CHAIN"/>
    <property type="match status" value="1"/>
</dbReference>
<dbReference type="InterPro" id="IPR036771">
    <property type="entry name" value="ATPsynth_dsu/esu_N"/>
</dbReference>
<comment type="function">
    <text evidence="8">Produces ATP from ADP in the presence of a proton gradient across the membrane.</text>
</comment>
<feature type="domain" description="ATP synthase epsilon subunit C-terminal" evidence="11">
    <location>
        <begin position="86"/>
        <end position="132"/>
    </location>
</feature>
<dbReference type="GO" id="GO:0045259">
    <property type="term" value="C:proton-transporting ATP synthase complex"/>
    <property type="evidence" value="ECO:0007669"/>
    <property type="project" value="UniProtKB-KW"/>
</dbReference>
<evidence type="ECO:0000256" key="2">
    <source>
        <dbReference type="ARBA" id="ARBA00005712"/>
    </source>
</evidence>
<dbReference type="InterPro" id="IPR001469">
    <property type="entry name" value="ATP_synth_F1_dsu/esu"/>
</dbReference>
<dbReference type="Pfam" id="PF00401">
    <property type="entry name" value="ATP-synt_DE"/>
    <property type="match status" value="1"/>
</dbReference>
<evidence type="ECO:0000259" key="11">
    <source>
        <dbReference type="Pfam" id="PF00401"/>
    </source>
</evidence>
<accession>A0A0P6XHN2</accession>
<evidence type="ECO:0000256" key="6">
    <source>
        <dbReference type="ARBA" id="ARBA00023196"/>
    </source>
</evidence>
<comment type="caution">
    <text evidence="13">The sequence shown here is derived from an EMBL/GenBank/DDBJ whole genome shotgun (WGS) entry which is preliminary data.</text>
</comment>
<dbReference type="NCBIfam" id="TIGR01216">
    <property type="entry name" value="ATP_synt_epsi"/>
    <property type="match status" value="1"/>
</dbReference>
<dbReference type="GO" id="GO:0005524">
    <property type="term" value="F:ATP binding"/>
    <property type="evidence" value="ECO:0007669"/>
    <property type="project" value="UniProtKB-UniRule"/>
</dbReference>
<keyword evidence="13" id="KW-0378">Hydrolase</keyword>
<protein>
    <recommendedName>
        <fullName evidence="8">ATP synthase epsilon chain</fullName>
    </recommendedName>
    <alternativeName>
        <fullName evidence="8">ATP synthase F1 sector epsilon subunit</fullName>
    </alternativeName>
    <alternativeName>
        <fullName evidence="8">F-ATPase epsilon subunit</fullName>
    </alternativeName>
</protein>
<feature type="coiled-coil region" evidence="10">
    <location>
        <begin position="78"/>
        <end position="112"/>
    </location>
</feature>
<dbReference type="OrthoDB" id="9804110at2"/>
<dbReference type="InterPro" id="IPR020547">
    <property type="entry name" value="ATP_synth_F1_esu_C"/>
</dbReference>
<keyword evidence="7 8" id="KW-0066">ATP synthesis</keyword>
<dbReference type="InterPro" id="IPR036794">
    <property type="entry name" value="ATP_F1_dsu/esu_C_sf"/>
</dbReference>
<evidence type="ECO:0000256" key="7">
    <source>
        <dbReference type="ARBA" id="ARBA00023310"/>
    </source>
</evidence>
<dbReference type="EMBL" id="LGHJ01000016">
    <property type="protein sequence ID" value="KPL74996.1"/>
    <property type="molecule type" value="Genomic_DNA"/>
</dbReference>
<dbReference type="STRING" id="360411.AC812_10835"/>
<evidence type="ECO:0000313" key="13">
    <source>
        <dbReference type="EMBL" id="KPL74996.1"/>
    </source>
</evidence>
<dbReference type="GO" id="GO:0046933">
    <property type="term" value="F:proton-transporting ATP synthase activity, rotational mechanism"/>
    <property type="evidence" value="ECO:0007669"/>
    <property type="project" value="UniProtKB-UniRule"/>
</dbReference>
<name>A0A0P6XHN2_9CHLR</name>
<keyword evidence="8" id="KW-0375">Hydrogen ion transport</keyword>
<proteinExistence type="inferred from homology"/>
<dbReference type="CDD" id="cd12152">
    <property type="entry name" value="F1-ATPase_delta"/>
    <property type="match status" value="1"/>
</dbReference>
<sequence length="144" mass="15769">MPIHCEIISQDRIVFQDDVDIVVLPGEEGVMGILPNHAPLLTTLKYGIITVRKKGEEQYFTVAGGVAEVLPEEVVILADAAENVMEINLARAEEARRRAEELLSKIGDVDTDEYLAAQAALRRSTLRISAAQRYRSGQPRIGGG</sequence>
<evidence type="ECO:0000313" key="14">
    <source>
        <dbReference type="Proteomes" id="UP000050514"/>
    </source>
</evidence>
<keyword evidence="14" id="KW-1185">Reference proteome</keyword>
<organism evidence="13 14">
    <name type="scientific">Bellilinea caldifistulae</name>
    <dbReference type="NCBI Taxonomy" id="360411"/>
    <lineage>
        <taxon>Bacteria</taxon>
        <taxon>Bacillati</taxon>
        <taxon>Chloroflexota</taxon>
        <taxon>Anaerolineae</taxon>
        <taxon>Anaerolineales</taxon>
        <taxon>Anaerolineaceae</taxon>
        <taxon>Bellilinea</taxon>
    </lineage>
</organism>
<dbReference type="GO" id="GO:0016787">
    <property type="term" value="F:hydrolase activity"/>
    <property type="evidence" value="ECO:0007669"/>
    <property type="project" value="UniProtKB-KW"/>
</dbReference>
<comment type="subunit">
    <text evidence="8 9">F-type ATPases have 2 components, CF(1) - the catalytic core - and CF(0) - the membrane proton channel. CF(1) has five subunits: alpha(3), beta(3), gamma(1), delta(1), epsilon(1). CF(0) has three main subunits: a, b and c.</text>
</comment>
<dbReference type="RefSeq" id="WP_061916101.1">
    <property type="nucleotide sequence ID" value="NZ_DF967971.1"/>
</dbReference>
<keyword evidence="6 8" id="KW-0139">CF(1)</keyword>
<dbReference type="Gene3D" id="2.60.15.10">
    <property type="entry name" value="F0F1 ATP synthase delta/epsilon subunit, N-terminal"/>
    <property type="match status" value="1"/>
</dbReference>
<dbReference type="SUPFAM" id="SSF51344">
    <property type="entry name" value="Epsilon subunit of F1F0-ATP synthase N-terminal domain"/>
    <property type="match status" value="1"/>
</dbReference>
<dbReference type="SUPFAM" id="SSF46604">
    <property type="entry name" value="Epsilon subunit of F1F0-ATP synthase C-terminal domain"/>
    <property type="match status" value="1"/>
</dbReference>
<evidence type="ECO:0000256" key="3">
    <source>
        <dbReference type="ARBA" id="ARBA00022448"/>
    </source>
</evidence>
<gene>
    <name evidence="8 13" type="primary">atpC</name>
    <name evidence="13" type="ORF">AC812_10835</name>
</gene>
<dbReference type="Pfam" id="PF02823">
    <property type="entry name" value="ATP-synt_DE_N"/>
    <property type="match status" value="1"/>
</dbReference>
<dbReference type="Gene3D" id="1.20.5.440">
    <property type="entry name" value="ATP synthase delta/epsilon subunit, C-terminal domain"/>
    <property type="match status" value="1"/>
</dbReference>
<evidence type="ECO:0000259" key="12">
    <source>
        <dbReference type="Pfam" id="PF02823"/>
    </source>
</evidence>
<dbReference type="Proteomes" id="UP000050514">
    <property type="component" value="Unassembled WGS sequence"/>
</dbReference>